<dbReference type="NCBIfam" id="NF011055">
    <property type="entry name" value="PRK14487.1"/>
    <property type="match status" value="1"/>
</dbReference>
<evidence type="ECO:0000313" key="9">
    <source>
        <dbReference type="Proteomes" id="UP001195483"/>
    </source>
</evidence>
<dbReference type="SUPFAM" id="SSF46626">
    <property type="entry name" value="Cytochrome c"/>
    <property type="match status" value="1"/>
</dbReference>
<dbReference type="Proteomes" id="UP001195483">
    <property type="component" value="Unassembled WGS sequence"/>
</dbReference>
<dbReference type="GO" id="GO:0020037">
    <property type="term" value="F:heme binding"/>
    <property type="evidence" value="ECO:0007669"/>
    <property type="project" value="InterPro"/>
</dbReference>
<feature type="domain" description="Cytochrome c" evidence="7">
    <location>
        <begin position="47"/>
        <end position="221"/>
    </location>
</feature>
<evidence type="ECO:0000256" key="3">
    <source>
        <dbReference type="ARBA" id="ARBA00022723"/>
    </source>
</evidence>
<evidence type="ECO:0000313" key="8">
    <source>
        <dbReference type="EMBL" id="KAK3606792.1"/>
    </source>
</evidence>
<keyword evidence="6" id="KW-0812">Transmembrane</keyword>
<organism evidence="8 9">
    <name type="scientific">Potamilus streckersoni</name>
    <dbReference type="NCBI Taxonomy" id="2493646"/>
    <lineage>
        <taxon>Eukaryota</taxon>
        <taxon>Metazoa</taxon>
        <taxon>Spiralia</taxon>
        <taxon>Lophotrochozoa</taxon>
        <taxon>Mollusca</taxon>
        <taxon>Bivalvia</taxon>
        <taxon>Autobranchia</taxon>
        <taxon>Heteroconchia</taxon>
        <taxon>Palaeoheterodonta</taxon>
        <taxon>Unionida</taxon>
        <taxon>Unionoidea</taxon>
        <taxon>Unionidae</taxon>
        <taxon>Ambleminae</taxon>
        <taxon>Lampsilini</taxon>
        <taxon>Potamilus</taxon>
    </lineage>
</organism>
<evidence type="ECO:0000256" key="6">
    <source>
        <dbReference type="SAM" id="Phobius"/>
    </source>
</evidence>
<dbReference type="InterPro" id="IPR036909">
    <property type="entry name" value="Cyt_c-like_dom_sf"/>
</dbReference>
<keyword evidence="9" id="KW-1185">Reference proteome</keyword>
<keyword evidence="6" id="KW-0472">Membrane</keyword>
<protein>
    <recommendedName>
        <fullName evidence="7">Cytochrome c domain-containing protein</fullName>
    </recommendedName>
</protein>
<reference evidence="8" key="3">
    <citation type="submission" date="2023-05" db="EMBL/GenBank/DDBJ databases">
        <authorList>
            <person name="Smith C.H."/>
        </authorList>
    </citation>
    <scope>NUCLEOTIDE SEQUENCE</scope>
    <source>
        <strain evidence="8">CHS0354</strain>
        <tissue evidence="8">Mantle</tissue>
    </source>
</reference>
<dbReference type="Gene3D" id="1.10.760.10">
    <property type="entry name" value="Cytochrome c-like domain"/>
    <property type="match status" value="1"/>
</dbReference>
<dbReference type="AlphaFoldDB" id="A0AAE0TAA6"/>
<accession>A0AAE0TAA6</accession>
<evidence type="ECO:0000256" key="1">
    <source>
        <dbReference type="ARBA" id="ARBA00006488"/>
    </source>
</evidence>
<keyword evidence="6" id="KW-1133">Transmembrane helix</keyword>
<gene>
    <name evidence="8" type="ORF">CHS0354_018386</name>
</gene>
<keyword evidence="3 5" id="KW-0479">Metal-binding</keyword>
<feature type="transmembrane region" description="Helical" evidence="6">
    <location>
        <begin position="12"/>
        <end position="32"/>
    </location>
</feature>
<comment type="similarity">
    <text evidence="1">Belongs to the cytochrome c family.</text>
</comment>
<evidence type="ECO:0000256" key="5">
    <source>
        <dbReference type="PROSITE-ProRule" id="PRU00433"/>
    </source>
</evidence>
<sequence>MFKFIETHPFSIAAAIFSVIIIGGLVEVWPAFTQNTRPMEGLKPYSALELAGRQIYIREGCNNCHSQLIRPFKNETDRYGAYSKSGEYAYDRPFLWGSRRIGPDLFRVGAVRTTDWHEAHFRDAQSTSPGSVMPNFTWFFEDNTDIDTAYAELITLKQVFNLPYDSEGMPKTGTYDEVKKAMLDEAALITADMKSADIKTSLEQGNIKEVVAMIAYLNRLK</sequence>
<dbReference type="GO" id="GO:0046872">
    <property type="term" value="F:metal ion binding"/>
    <property type="evidence" value="ECO:0007669"/>
    <property type="project" value="UniProtKB-KW"/>
</dbReference>
<proteinExistence type="inferred from homology"/>
<reference evidence="8" key="2">
    <citation type="journal article" date="2021" name="Genome Biol. Evol.">
        <title>Developing a high-quality reference genome for a parasitic bivalve with doubly uniparental inheritance (Bivalvia: Unionida).</title>
        <authorList>
            <person name="Smith C.H."/>
        </authorList>
    </citation>
    <scope>NUCLEOTIDE SEQUENCE</scope>
    <source>
        <strain evidence="8">CHS0354</strain>
        <tissue evidence="8">Mantle</tissue>
    </source>
</reference>
<reference evidence="8" key="1">
    <citation type="journal article" date="2021" name="Genome Biol. Evol.">
        <title>A High-Quality Reference Genome for a Parasitic Bivalve with Doubly Uniparental Inheritance (Bivalvia: Unionida).</title>
        <authorList>
            <person name="Smith C.H."/>
        </authorList>
    </citation>
    <scope>NUCLEOTIDE SEQUENCE</scope>
    <source>
        <strain evidence="8">CHS0354</strain>
    </source>
</reference>
<evidence type="ECO:0000259" key="7">
    <source>
        <dbReference type="PROSITE" id="PS51007"/>
    </source>
</evidence>
<evidence type="ECO:0000256" key="2">
    <source>
        <dbReference type="ARBA" id="ARBA00022617"/>
    </source>
</evidence>
<dbReference type="InterPro" id="IPR009056">
    <property type="entry name" value="Cyt_c-like_dom"/>
</dbReference>
<dbReference type="EMBL" id="JAEAOA010001141">
    <property type="protein sequence ID" value="KAK3606792.1"/>
    <property type="molecule type" value="Genomic_DNA"/>
</dbReference>
<keyword evidence="4 5" id="KW-0408">Iron</keyword>
<dbReference type="Pfam" id="PF02433">
    <property type="entry name" value="FixO"/>
    <property type="match status" value="1"/>
</dbReference>
<dbReference type="GO" id="GO:0009055">
    <property type="term" value="F:electron transfer activity"/>
    <property type="evidence" value="ECO:0007669"/>
    <property type="project" value="InterPro"/>
</dbReference>
<evidence type="ECO:0000256" key="4">
    <source>
        <dbReference type="ARBA" id="ARBA00023004"/>
    </source>
</evidence>
<dbReference type="PROSITE" id="PS51007">
    <property type="entry name" value="CYTC"/>
    <property type="match status" value="1"/>
</dbReference>
<comment type="caution">
    <text evidence="8">The sequence shown here is derived from an EMBL/GenBank/DDBJ whole genome shotgun (WGS) entry which is preliminary data.</text>
</comment>
<name>A0AAE0TAA6_9BIVA</name>
<dbReference type="NCBIfam" id="TIGR00781">
    <property type="entry name" value="ccoO"/>
    <property type="match status" value="1"/>
</dbReference>
<keyword evidence="2 5" id="KW-0349">Heme</keyword>
<dbReference type="InterPro" id="IPR003468">
    <property type="entry name" value="Cyt_c_oxidase_monohaem-su/FixO"/>
</dbReference>